<dbReference type="Proteomes" id="UP000649179">
    <property type="component" value="Unassembled WGS sequence"/>
</dbReference>
<accession>A0A917BL78</accession>
<proteinExistence type="predicted"/>
<sequence length="169" mass="17542">MSPEQQPPGRPTARPTRPGPLVVAGCVAAVAGWAIRPVAAALGRPQPLVGWSGVVVVWLLGLAVGFVALRTWLVLQRAVAKGDVKRRATMEPYQAVNRMVLGKAAAVVGALVVGGYAGYALSQLGVPVTPLTGDRVVRALVAVVGGVLLVVAGLLLERACRVREDDKET</sequence>
<keyword evidence="3" id="KW-1185">Reference proteome</keyword>
<dbReference type="InterPro" id="IPR021517">
    <property type="entry name" value="DUF3180"/>
</dbReference>
<dbReference type="AlphaFoldDB" id="A0A917BL78"/>
<feature type="transmembrane region" description="Helical" evidence="1">
    <location>
        <begin position="136"/>
        <end position="156"/>
    </location>
</feature>
<evidence type="ECO:0000313" key="2">
    <source>
        <dbReference type="EMBL" id="GGF45094.1"/>
    </source>
</evidence>
<evidence type="ECO:0000313" key="3">
    <source>
        <dbReference type="Proteomes" id="UP000649179"/>
    </source>
</evidence>
<gene>
    <name evidence="2" type="ORF">GCM10011519_18660</name>
</gene>
<name>A0A917BL78_9ACTN</name>
<dbReference type="EMBL" id="BMKQ01000001">
    <property type="protein sequence ID" value="GGF45094.1"/>
    <property type="molecule type" value="Genomic_DNA"/>
</dbReference>
<keyword evidence="1" id="KW-0812">Transmembrane</keyword>
<feature type="transmembrane region" description="Helical" evidence="1">
    <location>
        <begin position="96"/>
        <end position="116"/>
    </location>
</feature>
<keyword evidence="1" id="KW-0472">Membrane</keyword>
<comment type="caution">
    <text evidence="2">The sequence shown here is derived from an EMBL/GenBank/DDBJ whole genome shotgun (WGS) entry which is preliminary data.</text>
</comment>
<reference evidence="2" key="2">
    <citation type="submission" date="2020-09" db="EMBL/GenBank/DDBJ databases">
        <authorList>
            <person name="Sun Q."/>
            <person name="Zhou Y."/>
        </authorList>
    </citation>
    <scope>NUCLEOTIDE SEQUENCE</scope>
    <source>
        <strain evidence="2">CGMCC 1.16067</strain>
    </source>
</reference>
<protein>
    <recommendedName>
        <fullName evidence="4">DUF3180 domain-containing protein</fullName>
    </recommendedName>
</protein>
<feature type="transmembrane region" description="Helical" evidence="1">
    <location>
        <begin position="48"/>
        <end position="75"/>
    </location>
</feature>
<dbReference type="RefSeq" id="WP_188779522.1">
    <property type="nucleotide sequence ID" value="NZ_BMKQ01000001.1"/>
</dbReference>
<organism evidence="2 3">
    <name type="scientific">Marmoricola endophyticus</name>
    <dbReference type="NCBI Taxonomy" id="2040280"/>
    <lineage>
        <taxon>Bacteria</taxon>
        <taxon>Bacillati</taxon>
        <taxon>Actinomycetota</taxon>
        <taxon>Actinomycetes</taxon>
        <taxon>Propionibacteriales</taxon>
        <taxon>Nocardioidaceae</taxon>
        <taxon>Marmoricola</taxon>
    </lineage>
</organism>
<dbReference type="Pfam" id="PF11377">
    <property type="entry name" value="DUF3180"/>
    <property type="match status" value="1"/>
</dbReference>
<feature type="transmembrane region" description="Helical" evidence="1">
    <location>
        <begin position="21"/>
        <end position="42"/>
    </location>
</feature>
<keyword evidence="1" id="KW-1133">Transmembrane helix</keyword>
<evidence type="ECO:0008006" key="4">
    <source>
        <dbReference type="Google" id="ProtNLM"/>
    </source>
</evidence>
<evidence type="ECO:0000256" key="1">
    <source>
        <dbReference type="SAM" id="Phobius"/>
    </source>
</evidence>
<reference evidence="2" key="1">
    <citation type="journal article" date="2014" name="Int. J. Syst. Evol. Microbiol.">
        <title>Complete genome sequence of Corynebacterium casei LMG S-19264T (=DSM 44701T), isolated from a smear-ripened cheese.</title>
        <authorList>
            <consortium name="US DOE Joint Genome Institute (JGI-PGF)"/>
            <person name="Walter F."/>
            <person name="Albersmeier A."/>
            <person name="Kalinowski J."/>
            <person name="Ruckert C."/>
        </authorList>
    </citation>
    <scope>NUCLEOTIDE SEQUENCE</scope>
    <source>
        <strain evidence="2">CGMCC 1.16067</strain>
    </source>
</reference>